<evidence type="ECO:0000313" key="5">
    <source>
        <dbReference type="Proteomes" id="UP000799757"/>
    </source>
</evidence>
<dbReference type="InterPro" id="IPR027443">
    <property type="entry name" value="IPNS-like_sf"/>
</dbReference>
<name>A0A6A6X2J6_9PLEO</name>
<dbReference type="GO" id="GO:0046872">
    <property type="term" value="F:metal ion binding"/>
    <property type="evidence" value="ECO:0007669"/>
    <property type="project" value="UniProtKB-KW"/>
</dbReference>
<keyword evidence="5" id="KW-1185">Reference proteome</keyword>
<dbReference type="EMBL" id="MU002065">
    <property type="protein sequence ID" value="KAF2790586.1"/>
    <property type="molecule type" value="Genomic_DNA"/>
</dbReference>
<feature type="domain" description="Fe2OG dioxygenase" evidence="3">
    <location>
        <begin position="144"/>
        <end position="252"/>
    </location>
</feature>
<dbReference type="GO" id="GO:0016491">
    <property type="term" value="F:oxidoreductase activity"/>
    <property type="evidence" value="ECO:0007669"/>
    <property type="project" value="UniProtKB-KW"/>
</dbReference>
<proteinExistence type="inferred from homology"/>
<dbReference type="OrthoDB" id="288590at2759"/>
<gene>
    <name evidence="4" type="ORF">K505DRAFT_377423</name>
</gene>
<evidence type="ECO:0000256" key="2">
    <source>
        <dbReference type="RuleBase" id="RU003682"/>
    </source>
</evidence>
<dbReference type="InterPro" id="IPR044861">
    <property type="entry name" value="IPNS-like_FE2OG_OXY"/>
</dbReference>
<dbReference type="PANTHER" id="PTHR47990">
    <property type="entry name" value="2-OXOGLUTARATE (2OG) AND FE(II)-DEPENDENT OXYGENASE SUPERFAMILY PROTEIN-RELATED"/>
    <property type="match status" value="1"/>
</dbReference>
<evidence type="ECO:0000313" key="4">
    <source>
        <dbReference type="EMBL" id="KAF2790586.1"/>
    </source>
</evidence>
<accession>A0A6A6X2J6</accession>
<dbReference type="InterPro" id="IPR005123">
    <property type="entry name" value="Oxoglu/Fe-dep_dioxygenase_dom"/>
</dbReference>
<dbReference type="PROSITE" id="PS51471">
    <property type="entry name" value="FE2OG_OXY"/>
    <property type="match status" value="1"/>
</dbReference>
<dbReference type="InterPro" id="IPR050231">
    <property type="entry name" value="Iron_ascorbate_oxido_reductase"/>
</dbReference>
<dbReference type="Pfam" id="PF03171">
    <property type="entry name" value="2OG-FeII_Oxy"/>
    <property type="match status" value="1"/>
</dbReference>
<sequence length="311" mass="35179">MHIYCLFLLELSSSQKGLHLIELVDDVFSLGERVFQLDMELRSEKQRYSMLAGTVLGYKGAGIGRIDEKGTPDRCEFWCMSKDDVLGSAPVLPAPEAVSSHRSLYADFSRSCHSLTMVILDCLETQLGLPNGAFRSRHRIEWPSSDQSRQIRYLPQPEEDRRTSLVPHTDYGSVTILFNVLGGLQVLPEGSTSEEENWLWVKPIRGCAIVNLGDAMVKFTNGFLKSPMHRVTYAPGEQASLTRYSLAYFTRPEDQCLMKRLEGSEMIPELDDDDEDLDVTAGEWVRTRVRAAQVQKDQRAQFPLWATKGLK</sequence>
<reference evidence="4" key="1">
    <citation type="journal article" date="2020" name="Stud. Mycol.">
        <title>101 Dothideomycetes genomes: a test case for predicting lifestyles and emergence of pathogens.</title>
        <authorList>
            <person name="Haridas S."/>
            <person name="Albert R."/>
            <person name="Binder M."/>
            <person name="Bloem J."/>
            <person name="Labutti K."/>
            <person name="Salamov A."/>
            <person name="Andreopoulos B."/>
            <person name="Baker S."/>
            <person name="Barry K."/>
            <person name="Bills G."/>
            <person name="Bluhm B."/>
            <person name="Cannon C."/>
            <person name="Castanera R."/>
            <person name="Culley D."/>
            <person name="Daum C."/>
            <person name="Ezra D."/>
            <person name="Gonzalez J."/>
            <person name="Henrissat B."/>
            <person name="Kuo A."/>
            <person name="Liang C."/>
            <person name="Lipzen A."/>
            <person name="Lutzoni F."/>
            <person name="Magnuson J."/>
            <person name="Mondo S."/>
            <person name="Nolan M."/>
            <person name="Ohm R."/>
            <person name="Pangilinan J."/>
            <person name="Park H.-J."/>
            <person name="Ramirez L."/>
            <person name="Alfaro M."/>
            <person name="Sun H."/>
            <person name="Tritt A."/>
            <person name="Yoshinaga Y."/>
            <person name="Zwiers L.-H."/>
            <person name="Turgeon B."/>
            <person name="Goodwin S."/>
            <person name="Spatafora J."/>
            <person name="Crous P."/>
            <person name="Grigoriev I."/>
        </authorList>
    </citation>
    <scope>NUCLEOTIDE SEQUENCE</scope>
    <source>
        <strain evidence="4">CBS 109.77</strain>
    </source>
</reference>
<dbReference type="Proteomes" id="UP000799757">
    <property type="component" value="Unassembled WGS sequence"/>
</dbReference>
<keyword evidence="2" id="KW-0479">Metal-binding</keyword>
<organism evidence="4 5">
    <name type="scientific">Melanomma pulvis-pyrius CBS 109.77</name>
    <dbReference type="NCBI Taxonomy" id="1314802"/>
    <lineage>
        <taxon>Eukaryota</taxon>
        <taxon>Fungi</taxon>
        <taxon>Dikarya</taxon>
        <taxon>Ascomycota</taxon>
        <taxon>Pezizomycotina</taxon>
        <taxon>Dothideomycetes</taxon>
        <taxon>Pleosporomycetidae</taxon>
        <taxon>Pleosporales</taxon>
        <taxon>Melanommataceae</taxon>
        <taxon>Melanomma</taxon>
    </lineage>
</organism>
<keyword evidence="2" id="KW-0560">Oxidoreductase</keyword>
<evidence type="ECO:0000259" key="3">
    <source>
        <dbReference type="PROSITE" id="PS51471"/>
    </source>
</evidence>
<keyword evidence="2" id="KW-0408">Iron</keyword>
<evidence type="ECO:0000256" key="1">
    <source>
        <dbReference type="ARBA" id="ARBA00008056"/>
    </source>
</evidence>
<comment type="similarity">
    <text evidence="1 2">Belongs to the iron/ascorbate-dependent oxidoreductase family.</text>
</comment>
<protein>
    <submittedName>
        <fullName evidence="4">Clavaminate synthase-like protein</fullName>
    </submittedName>
</protein>
<dbReference type="Gene3D" id="2.60.120.330">
    <property type="entry name" value="B-lactam Antibiotic, Isopenicillin N Synthase, Chain"/>
    <property type="match status" value="1"/>
</dbReference>
<dbReference type="SUPFAM" id="SSF51197">
    <property type="entry name" value="Clavaminate synthase-like"/>
    <property type="match status" value="1"/>
</dbReference>
<dbReference type="AlphaFoldDB" id="A0A6A6X2J6"/>